<protein>
    <recommendedName>
        <fullName evidence="4">Extracellular repeat, HAF family</fullName>
    </recommendedName>
</protein>
<evidence type="ECO:0008006" key="4">
    <source>
        <dbReference type="Google" id="ProtNLM"/>
    </source>
</evidence>
<accession>A0A1H4IID4</accession>
<sequence length="340" mass="35094">MNKMWARSGVLATVAIAVAALAAVPAQAAQLSWQPAVLPLPAGADPAGHGFLKASNGRGEYTGSFIVDGKLQVVSWRGGKPVLRGVPDGFEWAMAEDENGAGTVVGTAIDYDTGAFRSFVLDATGFHLRETPAGYREAQTTAVNARGDVLGQVFGEDPARNGAIVWPADGGAPVIIPATHQYEIPLNIDDDGTVLFSSYESGLLWKDGSYRELTAPGFRYTSGSAIRNGVVVGSASDGTVAGSRAMRWNSAGVATVLPGGDAAYALNRAGLTYGTAPVPGSFRGTPTTWFGTTPSGDLRQPGSYPSYQASQVTDNGTFAGIASNGPLDEGGVPVVWRLAG</sequence>
<organism evidence="2 3">
    <name type="scientific">Amycolatopsis tolypomycina</name>
    <dbReference type="NCBI Taxonomy" id="208445"/>
    <lineage>
        <taxon>Bacteria</taxon>
        <taxon>Bacillati</taxon>
        <taxon>Actinomycetota</taxon>
        <taxon>Actinomycetes</taxon>
        <taxon>Pseudonocardiales</taxon>
        <taxon>Pseudonocardiaceae</taxon>
        <taxon>Amycolatopsis</taxon>
    </lineage>
</organism>
<dbReference type="EMBL" id="FNSO01000002">
    <property type="protein sequence ID" value="SEB33750.1"/>
    <property type="molecule type" value="Genomic_DNA"/>
</dbReference>
<name>A0A1H4IID4_9PSEU</name>
<evidence type="ECO:0000313" key="3">
    <source>
        <dbReference type="Proteomes" id="UP000199622"/>
    </source>
</evidence>
<feature type="signal peptide" evidence="1">
    <location>
        <begin position="1"/>
        <end position="28"/>
    </location>
</feature>
<dbReference type="Proteomes" id="UP000199622">
    <property type="component" value="Unassembled WGS sequence"/>
</dbReference>
<reference evidence="3" key="1">
    <citation type="submission" date="2016-10" db="EMBL/GenBank/DDBJ databases">
        <authorList>
            <person name="Varghese N."/>
            <person name="Submissions S."/>
        </authorList>
    </citation>
    <scope>NUCLEOTIDE SEQUENCE [LARGE SCALE GENOMIC DNA]</scope>
    <source>
        <strain evidence="3">DSM 44544</strain>
    </source>
</reference>
<gene>
    <name evidence="2" type="ORF">SAMN04489727_0831</name>
</gene>
<evidence type="ECO:0000313" key="2">
    <source>
        <dbReference type="EMBL" id="SEB33750.1"/>
    </source>
</evidence>
<evidence type="ECO:0000256" key="1">
    <source>
        <dbReference type="SAM" id="SignalP"/>
    </source>
</evidence>
<dbReference type="RefSeq" id="WP_244170031.1">
    <property type="nucleotide sequence ID" value="NZ_FNSO01000002.1"/>
</dbReference>
<keyword evidence="1" id="KW-0732">Signal</keyword>
<dbReference type="STRING" id="208445.SAMN04489727_0831"/>
<dbReference type="AlphaFoldDB" id="A0A1H4IID4"/>
<feature type="chain" id="PRO_5011645039" description="Extracellular repeat, HAF family" evidence="1">
    <location>
        <begin position="29"/>
        <end position="340"/>
    </location>
</feature>
<keyword evidence="3" id="KW-1185">Reference proteome</keyword>
<proteinExistence type="predicted"/>